<name>A0A0C5VGZ2_9GAMM</name>
<dbReference type="KEGG" id="gsn:YC6258_00573"/>
<sequence>MRASHTGQGDRFGSSVSLNSDATVLAIVSSGEKSGAKGINGDQSNDSLNKPGAVYLF</sequence>
<evidence type="ECO:0000256" key="1">
    <source>
        <dbReference type="SAM" id="MobiDB-lite"/>
    </source>
</evidence>
<evidence type="ECO:0000313" key="2">
    <source>
        <dbReference type="EMBL" id="AJQ92623.1"/>
    </source>
</evidence>
<protein>
    <submittedName>
        <fullName evidence="2">Uncharacterized protein</fullName>
    </submittedName>
</protein>
<accession>A0A0C5VGZ2</accession>
<dbReference type="OrthoDB" id="9782766at2"/>
<dbReference type="AlphaFoldDB" id="A0A0C5VGZ2"/>
<dbReference type="HOGENOM" id="CLU_2990350_0_0_6"/>
<reference evidence="2 3" key="1">
    <citation type="submission" date="2014-01" db="EMBL/GenBank/DDBJ databases">
        <title>Full genme sequencing of cellulolytic bacterium Gynuella sunshinyii YC6258T gen. nov., sp. nov.</title>
        <authorList>
            <person name="Khan H."/>
            <person name="Chung E.J."/>
            <person name="Chung Y.R."/>
        </authorList>
    </citation>
    <scope>NUCLEOTIDE SEQUENCE [LARGE SCALE GENOMIC DNA]</scope>
    <source>
        <strain evidence="2 3">YC6258</strain>
    </source>
</reference>
<evidence type="ECO:0000313" key="3">
    <source>
        <dbReference type="Proteomes" id="UP000032266"/>
    </source>
</evidence>
<organism evidence="2 3">
    <name type="scientific">Gynuella sunshinyii YC6258</name>
    <dbReference type="NCBI Taxonomy" id="1445510"/>
    <lineage>
        <taxon>Bacteria</taxon>
        <taxon>Pseudomonadati</taxon>
        <taxon>Pseudomonadota</taxon>
        <taxon>Gammaproteobacteria</taxon>
        <taxon>Oceanospirillales</taxon>
        <taxon>Saccharospirillaceae</taxon>
        <taxon>Gynuella</taxon>
    </lineage>
</organism>
<keyword evidence="3" id="KW-1185">Reference proteome</keyword>
<dbReference type="Proteomes" id="UP000032266">
    <property type="component" value="Chromosome"/>
</dbReference>
<feature type="region of interest" description="Disordered" evidence="1">
    <location>
        <begin position="33"/>
        <end position="57"/>
    </location>
</feature>
<gene>
    <name evidence="2" type="ORF">YC6258_00573</name>
</gene>
<dbReference type="EMBL" id="CP007142">
    <property type="protein sequence ID" value="AJQ92623.1"/>
    <property type="molecule type" value="Genomic_DNA"/>
</dbReference>
<proteinExistence type="predicted"/>